<proteinExistence type="predicted"/>
<feature type="signal peptide" evidence="1">
    <location>
        <begin position="1"/>
        <end position="15"/>
    </location>
</feature>
<evidence type="ECO:0000256" key="1">
    <source>
        <dbReference type="SAM" id="SignalP"/>
    </source>
</evidence>
<protein>
    <submittedName>
        <fullName evidence="2">Uncharacterized protein</fullName>
    </submittedName>
</protein>
<accession>B9SQI3</accession>
<reference evidence="3" key="1">
    <citation type="journal article" date="2010" name="Nat. Biotechnol.">
        <title>Draft genome sequence of the oilseed species Ricinus communis.</title>
        <authorList>
            <person name="Chan A.P."/>
            <person name="Crabtree J."/>
            <person name="Zhao Q."/>
            <person name="Lorenzi H."/>
            <person name="Orvis J."/>
            <person name="Puiu D."/>
            <person name="Melake-Berhan A."/>
            <person name="Jones K.M."/>
            <person name="Redman J."/>
            <person name="Chen G."/>
            <person name="Cahoon E.B."/>
            <person name="Gedil M."/>
            <person name="Stanke M."/>
            <person name="Haas B.J."/>
            <person name="Wortman J.R."/>
            <person name="Fraser-Liggett C.M."/>
            <person name="Ravel J."/>
            <person name="Rabinowicz P.D."/>
        </authorList>
    </citation>
    <scope>NUCLEOTIDE SEQUENCE [LARGE SCALE GENOMIC DNA]</scope>
    <source>
        <strain evidence="3">cv. Hale</strain>
    </source>
</reference>
<evidence type="ECO:0000313" key="2">
    <source>
        <dbReference type="EMBL" id="EEF34137.1"/>
    </source>
</evidence>
<keyword evidence="1" id="KW-0732">Signal</keyword>
<evidence type="ECO:0000313" key="3">
    <source>
        <dbReference type="Proteomes" id="UP000008311"/>
    </source>
</evidence>
<dbReference type="AlphaFoldDB" id="B9SQI3"/>
<dbReference type="EMBL" id="EQ974085">
    <property type="protein sequence ID" value="EEF34137.1"/>
    <property type="molecule type" value="Genomic_DNA"/>
</dbReference>
<dbReference type="InParanoid" id="B9SQI3"/>
<feature type="chain" id="PRO_5012158074" evidence="1">
    <location>
        <begin position="16"/>
        <end position="119"/>
    </location>
</feature>
<organism evidence="2 3">
    <name type="scientific">Ricinus communis</name>
    <name type="common">Castor bean</name>
    <dbReference type="NCBI Taxonomy" id="3988"/>
    <lineage>
        <taxon>Eukaryota</taxon>
        <taxon>Viridiplantae</taxon>
        <taxon>Streptophyta</taxon>
        <taxon>Embryophyta</taxon>
        <taxon>Tracheophyta</taxon>
        <taxon>Spermatophyta</taxon>
        <taxon>Magnoliopsida</taxon>
        <taxon>eudicotyledons</taxon>
        <taxon>Gunneridae</taxon>
        <taxon>Pentapetalae</taxon>
        <taxon>rosids</taxon>
        <taxon>fabids</taxon>
        <taxon>Malpighiales</taxon>
        <taxon>Euphorbiaceae</taxon>
        <taxon>Acalyphoideae</taxon>
        <taxon>Acalypheae</taxon>
        <taxon>Ricinus</taxon>
    </lineage>
</organism>
<gene>
    <name evidence="2" type="ORF">RCOM_0590820</name>
</gene>
<sequence>MAAKSLFLVFGLVQGNEEPSAFYKKDIPLWVLTRATDSNGAEFKLKIPTEKELRLLMFTTELNGSHQSKVAHDHCNFSTVCKMEEYKHRLVNLVLPTSAARLLIGEENTIFKIKTSSNS</sequence>
<name>B9SQI3_RICCO</name>
<keyword evidence="3" id="KW-1185">Reference proteome</keyword>
<dbReference type="Proteomes" id="UP000008311">
    <property type="component" value="Unassembled WGS sequence"/>
</dbReference>